<accession>A0ABD3R2T5</accession>
<dbReference type="FunFam" id="1.10.418.30:FF:000002">
    <property type="entry name" value="NDC80, kinetochore complex component"/>
    <property type="match status" value="1"/>
</dbReference>
<gene>
    <name evidence="15" type="ORF">ACHAXA_002106</name>
</gene>
<evidence type="ECO:0000256" key="4">
    <source>
        <dbReference type="ARBA" id="ARBA00022776"/>
    </source>
</evidence>
<keyword evidence="3 10" id="KW-0132">Cell division</keyword>
<name>A0ABD3R2T5_9STRA</name>
<dbReference type="Proteomes" id="UP001530377">
    <property type="component" value="Unassembled WGS sequence"/>
</dbReference>
<keyword evidence="7 10" id="KW-0539">Nucleus</keyword>
<protein>
    <recommendedName>
        <fullName evidence="10">Kinetochore protein NDC80</fullName>
    </recommendedName>
</protein>
<feature type="domain" description="Kinetochore protein NDC80 loop region" evidence="14">
    <location>
        <begin position="512"/>
        <end position="724"/>
    </location>
</feature>
<dbReference type="InterPro" id="IPR055260">
    <property type="entry name" value="Ndc80_CH"/>
</dbReference>
<comment type="caution">
    <text evidence="15">The sequence shown here is derived from an EMBL/GenBank/DDBJ whole genome shotgun (WGS) entry which is preliminary data.</text>
</comment>
<feature type="region of interest" description="Disordered" evidence="12">
    <location>
        <begin position="1"/>
        <end position="171"/>
    </location>
</feature>
<keyword evidence="9 10" id="KW-0137">Centromere</keyword>
<dbReference type="InterPro" id="IPR005550">
    <property type="entry name" value="Kinetochore_Ndc80"/>
</dbReference>
<dbReference type="GO" id="GO:0031262">
    <property type="term" value="C:Ndc80 complex"/>
    <property type="evidence" value="ECO:0007669"/>
    <property type="project" value="UniProtKB-UniRule"/>
</dbReference>
<dbReference type="GO" id="GO:0005634">
    <property type="term" value="C:nucleus"/>
    <property type="evidence" value="ECO:0007669"/>
    <property type="project" value="UniProtKB-SubCell"/>
</dbReference>
<evidence type="ECO:0000256" key="3">
    <source>
        <dbReference type="ARBA" id="ARBA00022618"/>
    </source>
</evidence>
<keyword evidence="5 10" id="KW-0995">Kinetochore</keyword>
<comment type="function">
    <text evidence="10">Acts as a component of the essential kinetochore-associated NDC80 complex, which is required for chromosome segregation and spindle checkpoint activity.</text>
</comment>
<evidence type="ECO:0000259" key="13">
    <source>
        <dbReference type="Pfam" id="PF03801"/>
    </source>
</evidence>
<evidence type="ECO:0000256" key="8">
    <source>
        <dbReference type="ARBA" id="ARBA00023306"/>
    </source>
</evidence>
<keyword evidence="16" id="KW-1185">Reference proteome</keyword>
<dbReference type="InterPro" id="IPR057091">
    <property type="entry name" value="NDC80_loop"/>
</dbReference>
<reference evidence="15 16" key="1">
    <citation type="submission" date="2024-10" db="EMBL/GenBank/DDBJ databases">
        <title>Updated reference genomes for cyclostephanoid diatoms.</title>
        <authorList>
            <person name="Roberts W.R."/>
            <person name="Alverson A.J."/>
        </authorList>
    </citation>
    <scope>NUCLEOTIDE SEQUENCE [LARGE SCALE GENOMIC DNA]</scope>
    <source>
        <strain evidence="15 16">AJA228-03</strain>
    </source>
</reference>
<feature type="compositionally biased region" description="Low complexity" evidence="12">
    <location>
        <begin position="72"/>
        <end position="92"/>
    </location>
</feature>
<feature type="domain" description="Kinetochore protein Ndc80 CH" evidence="13">
    <location>
        <begin position="142"/>
        <end position="296"/>
    </location>
</feature>
<feature type="coiled-coil region" evidence="11">
    <location>
        <begin position="633"/>
        <end position="687"/>
    </location>
</feature>
<proteinExistence type="inferred from homology"/>
<sequence length="739" mass="82475">MPVNPRRQTLAGAQAKPPPLPPSSKLSSAAGGVVSSNGSVGSSSRDGSSAAPRRRVPMSRKSMIPRCGGPPSSSSSSTENNANRENNGRAVGSGIVAPSPSRHNHPRPPSAMRKSLGGPILQHGQGDGGASSASSFTPAKNRRVSLAPTASSSSTTGSVPGSSSNVDPRDVRDRSYLQSAIRKMVSYLTSRGYADASSLNVKQLVNSGPSGRDFQNIMTFLFRRVDPTFHSTPASGQNNHRTDEVVLKFEDEVSMAFRCLGYPFPISKTGLVAVGSPHTWPALIAAIDWLVDVLTIRDEEEPLEWGPDETTSGNGRDALTFDESAERVRMQFHKFLRKSMVAFLNDDNDECEELEGALLDTFQKDSERVEVYITGLDEECGRMREEIASLNEEVNGLSEARQKQEEYAANIEKFLNLIQTLNDHKAELTTKVETLTIEKSTTEQEMEDCSRKIEQLRQTINSQELSQEDVRRMEREKARIEEQISRQGGVLERQIAGVKEAKEKWCAIYKLLEQKVTEYNARAKQLELIPETAKHAQGKRFEVKLDGDKAAEGVISMMGGVDIVGIMGPHVTKLVKDYESKTVEERRRLKIVKELIKTMEISKEKTAKEIEVILNQAIKDRILFCDEECETTKKRFEADIQAKQRQLGLLNNRISSLNDPKGVESTIKKLDAEYEQLKLRQQREEKENMAMLTAVTNEIQRAFTLAKEYEAHKKKRLDEMNEYIRQKQEECKNIKLLDS</sequence>
<dbReference type="GO" id="GO:0051315">
    <property type="term" value="P:attachment of mitotic spindle microtubules to kinetochore"/>
    <property type="evidence" value="ECO:0007669"/>
    <property type="project" value="UniProtKB-UniRule"/>
</dbReference>
<dbReference type="GO" id="GO:0005815">
    <property type="term" value="C:microtubule organizing center"/>
    <property type="evidence" value="ECO:0007669"/>
    <property type="project" value="UniProtKB-ARBA"/>
</dbReference>
<comment type="similarity">
    <text evidence="1 10">Belongs to the NDC80/HEC1 family.</text>
</comment>
<dbReference type="Pfam" id="PF03801">
    <property type="entry name" value="Ndc80_HEC"/>
    <property type="match status" value="1"/>
</dbReference>
<dbReference type="AlphaFoldDB" id="A0ABD3R2T5"/>
<dbReference type="Pfam" id="PF24487">
    <property type="entry name" value="NDC80_loop"/>
    <property type="match status" value="1"/>
</dbReference>
<evidence type="ECO:0000256" key="1">
    <source>
        <dbReference type="ARBA" id="ARBA00007050"/>
    </source>
</evidence>
<keyword evidence="2 10" id="KW-0158">Chromosome</keyword>
<keyword evidence="4 10" id="KW-0498">Mitosis</keyword>
<evidence type="ECO:0000256" key="12">
    <source>
        <dbReference type="SAM" id="MobiDB-lite"/>
    </source>
</evidence>
<dbReference type="Gene3D" id="1.10.418.30">
    <property type="entry name" value="Ncd80 complex, Ncd80 subunit"/>
    <property type="match status" value="1"/>
</dbReference>
<evidence type="ECO:0000256" key="6">
    <source>
        <dbReference type="ARBA" id="ARBA00023054"/>
    </source>
</evidence>
<evidence type="ECO:0000313" key="16">
    <source>
        <dbReference type="Proteomes" id="UP001530377"/>
    </source>
</evidence>
<feature type="coiled-coil region" evidence="11">
    <location>
        <begin position="373"/>
        <end position="483"/>
    </location>
</feature>
<dbReference type="EMBL" id="JALLPB020000674">
    <property type="protein sequence ID" value="KAL3807080.1"/>
    <property type="molecule type" value="Genomic_DNA"/>
</dbReference>
<dbReference type="GO" id="GO:0051301">
    <property type="term" value="P:cell division"/>
    <property type="evidence" value="ECO:0007669"/>
    <property type="project" value="UniProtKB-UniRule"/>
</dbReference>
<evidence type="ECO:0000256" key="5">
    <source>
        <dbReference type="ARBA" id="ARBA00022838"/>
    </source>
</evidence>
<evidence type="ECO:0000256" key="7">
    <source>
        <dbReference type="ARBA" id="ARBA00023242"/>
    </source>
</evidence>
<dbReference type="InterPro" id="IPR038273">
    <property type="entry name" value="Ndc80_sf"/>
</dbReference>
<evidence type="ECO:0000256" key="11">
    <source>
        <dbReference type="SAM" id="Coils"/>
    </source>
</evidence>
<keyword evidence="8 10" id="KW-0131">Cell cycle</keyword>
<evidence type="ECO:0000256" key="9">
    <source>
        <dbReference type="ARBA" id="ARBA00023328"/>
    </source>
</evidence>
<feature type="compositionally biased region" description="Low complexity" evidence="12">
    <location>
        <begin position="23"/>
        <end position="51"/>
    </location>
</feature>
<organism evidence="15 16">
    <name type="scientific">Cyclostephanos tholiformis</name>
    <dbReference type="NCBI Taxonomy" id="382380"/>
    <lineage>
        <taxon>Eukaryota</taxon>
        <taxon>Sar</taxon>
        <taxon>Stramenopiles</taxon>
        <taxon>Ochrophyta</taxon>
        <taxon>Bacillariophyta</taxon>
        <taxon>Coscinodiscophyceae</taxon>
        <taxon>Thalassiosirophycidae</taxon>
        <taxon>Stephanodiscales</taxon>
        <taxon>Stephanodiscaceae</taxon>
        <taxon>Cyclostephanos</taxon>
    </lineage>
</organism>
<dbReference type="GO" id="GO:0000226">
    <property type="term" value="P:microtubule cytoskeleton organization"/>
    <property type="evidence" value="ECO:0007669"/>
    <property type="project" value="UniProtKB-ARBA"/>
</dbReference>
<comment type="subunit">
    <text evidence="10">Component of the NDC80 complex.</text>
</comment>
<comment type="subcellular location">
    <subcellularLocation>
        <location evidence="10">Chromosome</location>
        <location evidence="10">Centromere</location>
        <location evidence="10">Kinetochore</location>
    </subcellularLocation>
    <subcellularLocation>
        <location evidence="10">Nucleus</location>
    </subcellularLocation>
</comment>
<dbReference type="PANTHER" id="PTHR10643">
    <property type="entry name" value="KINETOCHORE PROTEIN NDC80"/>
    <property type="match status" value="1"/>
</dbReference>
<feature type="compositionally biased region" description="Low complexity" evidence="12">
    <location>
        <begin position="144"/>
        <end position="164"/>
    </location>
</feature>
<evidence type="ECO:0000256" key="2">
    <source>
        <dbReference type="ARBA" id="ARBA00022454"/>
    </source>
</evidence>
<dbReference type="PANTHER" id="PTHR10643:SF2">
    <property type="entry name" value="KINETOCHORE PROTEIN NDC80 HOMOLOG"/>
    <property type="match status" value="1"/>
</dbReference>
<evidence type="ECO:0000313" key="15">
    <source>
        <dbReference type="EMBL" id="KAL3807080.1"/>
    </source>
</evidence>
<dbReference type="GO" id="GO:0005737">
    <property type="term" value="C:cytoplasm"/>
    <property type="evidence" value="ECO:0007669"/>
    <property type="project" value="UniProtKB-ARBA"/>
</dbReference>
<evidence type="ECO:0000256" key="10">
    <source>
        <dbReference type="RuleBase" id="RU368072"/>
    </source>
</evidence>
<evidence type="ECO:0000259" key="14">
    <source>
        <dbReference type="Pfam" id="PF24487"/>
    </source>
</evidence>
<keyword evidence="6 11" id="KW-0175">Coiled coil</keyword>